<evidence type="ECO:0000256" key="1">
    <source>
        <dbReference type="SAM" id="MobiDB-lite"/>
    </source>
</evidence>
<keyword evidence="3" id="KW-1185">Reference proteome</keyword>
<proteinExistence type="predicted"/>
<gene>
    <name evidence="2" type="ORF">GCM10010178_68980</name>
</gene>
<comment type="caution">
    <text evidence="2">The sequence shown here is derived from an EMBL/GenBank/DDBJ whole genome shotgun (WGS) entry which is preliminary data.</text>
</comment>
<dbReference type="Proteomes" id="UP000649573">
    <property type="component" value="Unassembled WGS sequence"/>
</dbReference>
<name>A0ABQ2V4E8_9PSEU</name>
<sequence length="561" mass="60279">MLAVAHTVTALNRLADIIPVFDSDQRVQIVYTCPQASAVTNGVEEHLATMGALVMPWEQAIMTEFDLALSVHNSGNLHDINAPLAVLSHGIGYTKHSPRNPKPETRNPKPETRNPKPETRNRSVYGLSREWLVRDGAVVPSAVVLSHDEQYARLADAVPEALGSAVVAGDPCFDRMAVSEPLRRDYRSALGGNDDTTVVVVSSTWGPDSLLGRNPNLIAHLLAELPGDRHVVAAVLHPNTWFAHGPAQIRVWLGDCLRAGLRLIPPAEGWQQAVLAADVVIGDFGAVTGYAACAGRATLLASFPENQIAEGSAMGELGRTASRLDPAAAFLPQFGTALADAAAGQFTKVRELTTSLPGSSAAALRKAFYGLLELPEPLRAPLVPPYPTDALLPERMPVTAWWVTARWHSEHEAEVTRWPADVDARDEQPPNTIDRHLVVEQTHPRRDLHGNATVVVAGHLREAAEIFAARPACRLVVTGEEVVHRDKGVVTHGLSDVDTSVACASALYAWISAGRTWEALPGNAVLRIGGRRIEVVLSRPHLPPQPASGVCPPHPSPRPPA</sequence>
<evidence type="ECO:0000313" key="3">
    <source>
        <dbReference type="Proteomes" id="UP000649573"/>
    </source>
</evidence>
<dbReference type="EMBL" id="BMRE01000042">
    <property type="protein sequence ID" value="GGU67356.1"/>
    <property type="molecule type" value="Genomic_DNA"/>
</dbReference>
<protein>
    <recommendedName>
        <fullName evidence="4">CDP-Glycerol:Poly(Glycerophosphate) glycerophosphotransferase</fullName>
    </recommendedName>
</protein>
<evidence type="ECO:0000313" key="2">
    <source>
        <dbReference type="EMBL" id="GGU67356.1"/>
    </source>
</evidence>
<organism evidence="2 3">
    <name type="scientific">Lentzea flava</name>
    <dbReference type="NCBI Taxonomy" id="103732"/>
    <lineage>
        <taxon>Bacteria</taxon>
        <taxon>Bacillati</taxon>
        <taxon>Actinomycetota</taxon>
        <taxon>Actinomycetes</taxon>
        <taxon>Pseudonocardiales</taxon>
        <taxon>Pseudonocardiaceae</taxon>
        <taxon>Lentzea</taxon>
    </lineage>
</organism>
<reference evidence="3" key="1">
    <citation type="journal article" date="2019" name="Int. J. Syst. Evol. Microbiol.">
        <title>The Global Catalogue of Microorganisms (GCM) 10K type strain sequencing project: providing services to taxonomists for standard genome sequencing and annotation.</title>
        <authorList>
            <consortium name="The Broad Institute Genomics Platform"/>
            <consortium name="The Broad Institute Genome Sequencing Center for Infectious Disease"/>
            <person name="Wu L."/>
            <person name="Ma J."/>
        </authorList>
    </citation>
    <scope>NUCLEOTIDE SEQUENCE [LARGE SCALE GENOMIC DNA]</scope>
    <source>
        <strain evidence="3">JCM 3296</strain>
    </source>
</reference>
<evidence type="ECO:0008006" key="4">
    <source>
        <dbReference type="Google" id="ProtNLM"/>
    </source>
</evidence>
<accession>A0ABQ2V4E8</accession>
<feature type="compositionally biased region" description="Basic and acidic residues" evidence="1">
    <location>
        <begin position="101"/>
        <end position="121"/>
    </location>
</feature>
<feature type="region of interest" description="Disordered" evidence="1">
    <location>
        <begin position="91"/>
        <end position="122"/>
    </location>
</feature>